<evidence type="ECO:0000313" key="4">
    <source>
        <dbReference type="EMBL" id="MBK5898846.1"/>
    </source>
</evidence>
<evidence type="ECO:0000256" key="1">
    <source>
        <dbReference type="ARBA" id="ARBA00008779"/>
    </source>
</evidence>
<comment type="caution">
    <text evidence="4">The sequence shown here is derived from an EMBL/GenBank/DDBJ whole genome shotgun (WGS) entry which is preliminary data.</text>
</comment>
<reference evidence="4 5" key="1">
    <citation type="submission" date="2021-01" db="EMBL/GenBank/DDBJ databases">
        <title>Isolation and description of Catonella massiliensis sp. nov., a novel Catonella species, isolated from a stable periodontitis subject.</title>
        <authorList>
            <person name="Antezack A."/>
            <person name="Boxberger M."/>
            <person name="La Scola B."/>
            <person name="Monnet-Corti V."/>
        </authorList>
    </citation>
    <scope>NUCLEOTIDE SEQUENCE [LARGE SCALE GENOMIC DNA]</scope>
    <source>
        <strain evidence="4 5">Marseille-Q4567</strain>
    </source>
</reference>
<keyword evidence="2" id="KW-0378">Hydrolase</keyword>
<gene>
    <name evidence="4" type="ORF">JJN12_13865</name>
</gene>
<organism evidence="4 5">
    <name type="scientific">Catonella massiliensis</name>
    <dbReference type="NCBI Taxonomy" id="2799636"/>
    <lineage>
        <taxon>Bacteria</taxon>
        <taxon>Bacillati</taxon>
        <taxon>Bacillota</taxon>
        <taxon>Clostridia</taxon>
        <taxon>Lachnospirales</taxon>
        <taxon>Lachnospiraceae</taxon>
        <taxon>Catonella</taxon>
    </lineage>
</organism>
<evidence type="ECO:0000256" key="2">
    <source>
        <dbReference type="ARBA" id="ARBA00022801"/>
    </source>
</evidence>
<dbReference type="Pfam" id="PF00884">
    <property type="entry name" value="Sulfatase"/>
    <property type="match status" value="1"/>
</dbReference>
<dbReference type="PANTHER" id="PTHR42693">
    <property type="entry name" value="ARYLSULFATASE FAMILY MEMBER"/>
    <property type="match status" value="1"/>
</dbReference>
<dbReference type="PANTHER" id="PTHR42693:SF53">
    <property type="entry name" value="ENDO-4-O-SULFATASE"/>
    <property type="match status" value="1"/>
</dbReference>
<dbReference type="InterPro" id="IPR050738">
    <property type="entry name" value="Sulfatase"/>
</dbReference>
<protein>
    <submittedName>
        <fullName evidence="4">Sulfatase-like hydrolase/transferase</fullName>
    </submittedName>
</protein>
<dbReference type="InterPro" id="IPR017850">
    <property type="entry name" value="Alkaline_phosphatase_core_sf"/>
</dbReference>
<feature type="domain" description="Sulfatase N-terminal" evidence="3">
    <location>
        <begin position="4"/>
        <end position="337"/>
    </location>
</feature>
<dbReference type="SUPFAM" id="SSF53649">
    <property type="entry name" value="Alkaline phosphatase-like"/>
    <property type="match status" value="1"/>
</dbReference>
<dbReference type="CDD" id="cd16152">
    <property type="entry name" value="sulfatase_like"/>
    <property type="match status" value="1"/>
</dbReference>
<evidence type="ECO:0000259" key="3">
    <source>
        <dbReference type="Pfam" id="PF00884"/>
    </source>
</evidence>
<dbReference type="Proteomes" id="UP000604730">
    <property type="component" value="Unassembled WGS sequence"/>
</dbReference>
<dbReference type="InterPro" id="IPR000917">
    <property type="entry name" value="Sulfatase_N"/>
</dbReference>
<accession>A0ABS1J3W7</accession>
<dbReference type="Gene3D" id="3.40.720.10">
    <property type="entry name" value="Alkaline Phosphatase, subunit A"/>
    <property type="match status" value="1"/>
</dbReference>
<dbReference type="RefSeq" id="WP_208430239.1">
    <property type="nucleotide sequence ID" value="NZ_JAEPRJ010000001.1"/>
</dbReference>
<keyword evidence="5" id="KW-1185">Reference proteome</keyword>
<name>A0ABS1J3W7_9FIRM</name>
<dbReference type="EMBL" id="JAEPRJ010000001">
    <property type="protein sequence ID" value="MBK5898846.1"/>
    <property type="molecule type" value="Genomic_DNA"/>
</dbReference>
<sequence length="453" mass="51526">MEKPNIIFMFSDQQRADTMGCYGQELDISPNLDRLADEGVLFRDAFTAQPVCGPCRAIFQSGKYPTEIGCYRNGQSLPRDIKTLANYMEEAGYENAYVGKWHLASDRASYSVPANPDYETHAIPKERRGGYNGFWRVSDVLEATSHGYDGYVFDENMNRIDFKGYRVDRINDFALEFLDKYDGKKPFFLTVSHIEPHHQNDRADYEGPDGSKERFKDCKLPKDLEVLGGDAKQMYPDYLGCCKSLDDNFGKLVDKLKEKGLYDNTIIIYSSDHGSHFKTRNRETYLKGSDDYKRTCHSSALKVPLIIAGGAFKGGKVVREVVSTCSLPKTILAMAGVDVGDNMIGENLETLIDKPIDEDKFVYAQISESRLGRCIRSKDYLYSAFAPESNGWDEDRSDVYEEEFFYDLRKDPYELNNLVNDKSTLEIRKKLAKKLIEKIEAAGEGKVEIIIKE</sequence>
<comment type="similarity">
    <text evidence="1">Belongs to the sulfatase family.</text>
</comment>
<proteinExistence type="inferred from homology"/>
<evidence type="ECO:0000313" key="5">
    <source>
        <dbReference type="Proteomes" id="UP000604730"/>
    </source>
</evidence>